<dbReference type="RefSeq" id="WP_308898913.1">
    <property type="nucleotide sequence ID" value="NZ_CP133220.1"/>
</dbReference>
<dbReference type="SUPFAM" id="SSF47413">
    <property type="entry name" value="lambda repressor-like DNA-binding domains"/>
    <property type="match status" value="1"/>
</dbReference>
<dbReference type="InterPro" id="IPR010982">
    <property type="entry name" value="Lambda_DNA-bd_dom_sf"/>
</dbReference>
<keyword evidence="4" id="KW-1185">Reference proteome</keyword>
<dbReference type="EMBL" id="CP133220">
    <property type="protein sequence ID" value="WML92521.1"/>
    <property type="molecule type" value="Genomic_DNA"/>
</dbReference>
<feature type="domain" description="HTH cro/C1-type" evidence="2">
    <location>
        <begin position="7"/>
        <end position="61"/>
    </location>
</feature>
<name>A0ABY9MWT4_9GAMM</name>
<evidence type="ECO:0000313" key="4">
    <source>
        <dbReference type="Proteomes" id="UP001236657"/>
    </source>
</evidence>
<keyword evidence="3" id="KW-0614">Plasmid</keyword>
<proteinExistence type="predicted"/>
<gene>
    <name evidence="3" type="ORF">RCF98_17705</name>
</gene>
<evidence type="ECO:0000313" key="3">
    <source>
        <dbReference type="EMBL" id="WML92521.1"/>
    </source>
</evidence>
<evidence type="ECO:0000259" key="2">
    <source>
        <dbReference type="PROSITE" id="PS50943"/>
    </source>
</evidence>
<sequence length="102" mass="11078">MNISHAIKLCRTARGMSQMDLAEKANISTSYVSLIEGGKRDISISMVENIATALDTTAEIILFMAADKEKLVNIDAKFADDLSMSILELLSAKKSGVEEARL</sequence>
<dbReference type="SMART" id="SM00530">
    <property type="entry name" value="HTH_XRE"/>
    <property type="match status" value="1"/>
</dbReference>
<keyword evidence="1" id="KW-0238">DNA-binding</keyword>
<dbReference type="InterPro" id="IPR050807">
    <property type="entry name" value="TransReg_Diox_bact_type"/>
</dbReference>
<accession>A0ABY9MWT4</accession>
<dbReference type="Pfam" id="PF01381">
    <property type="entry name" value="HTH_3"/>
    <property type="match status" value="1"/>
</dbReference>
<dbReference type="InterPro" id="IPR001387">
    <property type="entry name" value="Cro/C1-type_HTH"/>
</dbReference>
<dbReference type="PANTHER" id="PTHR46797:SF1">
    <property type="entry name" value="METHYLPHOSPHONATE SYNTHASE"/>
    <property type="match status" value="1"/>
</dbReference>
<protein>
    <submittedName>
        <fullName evidence="3">Helix-turn-helix transcriptional regulator</fullName>
    </submittedName>
</protein>
<organism evidence="3 4">
    <name type="scientific">Thiothrix lacustris</name>
    <dbReference type="NCBI Taxonomy" id="525917"/>
    <lineage>
        <taxon>Bacteria</taxon>
        <taxon>Pseudomonadati</taxon>
        <taxon>Pseudomonadota</taxon>
        <taxon>Gammaproteobacteria</taxon>
        <taxon>Thiotrichales</taxon>
        <taxon>Thiotrichaceae</taxon>
        <taxon>Thiothrix</taxon>
    </lineage>
</organism>
<dbReference type="PROSITE" id="PS50943">
    <property type="entry name" value="HTH_CROC1"/>
    <property type="match status" value="1"/>
</dbReference>
<geneLocation type="plasmid" evidence="3 4">
    <name>pThlacMK1_2</name>
</geneLocation>
<dbReference type="Gene3D" id="1.10.260.40">
    <property type="entry name" value="lambda repressor-like DNA-binding domains"/>
    <property type="match status" value="1"/>
</dbReference>
<dbReference type="CDD" id="cd00093">
    <property type="entry name" value="HTH_XRE"/>
    <property type="match status" value="1"/>
</dbReference>
<dbReference type="Proteomes" id="UP001236657">
    <property type="component" value="Plasmid pThlacMK1_2"/>
</dbReference>
<dbReference type="PANTHER" id="PTHR46797">
    <property type="entry name" value="HTH-TYPE TRANSCRIPTIONAL REGULATOR"/>
    <property type="match status" value="1"/>
</dbReference>
<evidence type="ECO:0000256" key="1">
    <source>
        <dbReference type="ARBA" id="ARBA00023125"/>
    </source>
</evidence>
<reference evidence="3 4" key="1">
    <citation type="submission" date="2023-08" db="EMBL/GenBank/DDBJ databases">
        <title>New molecular markers tilS and rpoB for phylogenetic and monitoring studies of the genus Thiothrix biodiversity.</title>
        <authorList>
            <person name="Ravin N.V."/>
            <person name="Smolyakov D."/>
            <person name="Markov N.D."/>
            <person name="Beletsky A.V."/>
            <person name="Mardanov A.V."/>
            <person name="Rudenko T.S."/>
            <person name="Grabovich M.Y."/>
        </authorList>
    </citation>
    <scope>NUCLEOTIDE SEQUENCE [LARGE SCALE GENOMIC DNA]</scope>
    <source>
        <strain evidence="3 4">MK1</strain>
        <plasmid evidence="3 4">pThlacMK1_2</plasmid>
    </source>
</reference>